<protein>
    <recommendedName>
        <fullName evidence="4">G protein-coupled receptor</fullName>
    </recommendedName>
</protein>
<keyword evidence="3" id="KW-1185">Reference proteome</keyword>
<gene>
    <name evidence="2" type="ORF">PENTCL1PPCAC_29142</name>
</gene>
<feature type="transmembrane region" description="Helical" evidence="1">
    <location>
        <begin position="20"/>
        <end position="47"/>
    </location>
</feature>
<name>A0AAV5UL01_9BILA</name>
<keyword evidence="1" id="KW-1133">Transmembrane helix</keyword>
<feature type="transmembrane region" description="Helical" evidence="1">
    <location>
        <begin position="113"/>
        <end position="132"/>
    </location>
</feature>
<feature type="transmembrane region" description="Helical" evidence="1">
    <location>
        <begin position="68"/>
        <end position="101"/>
    </location>
</feature>
<keyword evidence="1" id="KW-0472">Membrane</keyword>
<organism evidence="2 3">
    <name type="scientific">Pristionchus entomophagus</name>
    <dbReference type="NCBI Taxonomy" id="358040"/>
    <lineage>
        <taxon>Eukaryota</taxon>
        <taxon>Metazoa</taxon>
        <taxon>Ecdysozoa</taxon>
        <taxon>Nematoda</taxon>
        <taxon>Chromadorea</taxon>
        <taxon>Rhabditida</taxon>
        <taxon>Rhabditina</taxon>
        <taxon>Diplogasteromorpha</taxon>
        <taxon>Diplogasteroidea</taxon>
        <taxon>Neodiplogasteridae</taxon>
        <taxon>Pristionchus</taxon>
    </lineage>
</organism>
<dbReference type="Proteomes" id="UP001432027">
    <property type="component" value="Unassembled WGS sequence"/>
</dbReference>
<accession>A0AAV5UL01</accession>
<evidence type="ECO:0000313" key="2">
    <source>
        <dbReference type="EMBL" id="GMT06968.1"/>
    </source>
</evidence>
<keyword evidence="1" id="KW-0812">Transmembrane</keyword>
<dbReference type="AlphaFoldDB" id="A0AAV5UL01"/>
<sequence length="181" mass="20136">QVHFICMVTSYGSHLVSAAFFGVAILAHLPVAEISTFTGLMATNLAFHLYHLTRLNMHLIDKLPSYLSFVFVVLIIIILFPIPVVACTVIVAAIAITHLFWISYEVSKLIARWFWVLTGLVYLLGLVLQAVYWGLRLVGIQESYSWEAAAIAAIAVVSFATHNVLTQCGIPIFSRRSETRN</sequence>
<feature type="transmembrane region" description="Helical" evidence="1">
    <location>
        <begin position="144"/>
        <end position="165"/>
    </location>
</feature>
<evidence type="ECO:0000313" key="3">
    <source>
        <dbReference type="Proteomes" id="UP001432027"/>
    </source>
</evidence>
<evidence type="ECO:0008006" key="4">
    <source>
        <dbReference type="Google" id="ProtNLM"/>
    </source>
</evidence>
<proteinExistence type="predicted"/>
<feature type="non-terminal residue" evidence="2">
    <location>
        <position position="181"/>
    </location>
</feature>
<dbReference type="EMBL" id="BTSX01000006">
    <property type="protein sequence ID" value="GMT06968.1"/>
    <property type="molecule type" value="Genomic_DNA"/>
</dbReference>
<feature type="non-terminal residue" evidence="2">
    <location>
        <position position="1"/>
    </location>
</feature>
<comment type="caution">
    <text evidence="2">The sequence shown here is derived from an EMBL/GenBank/DDBJ whole genome shotgun (WGS) entry which is preliminary data.</text>
</comment>
<evidence type="ECO:0000256" key="1">
    <source>
        <dbReference type="SAM" id="Phobius"/>
    </source>
</evidence>
<reference evidence="2" key="1">
    <citation type="submission" date="2023-10" db="EMBL/GenBank/DDBJ databases">
        <title>Genome assembly of Pristionchus species.</title>
        <authorList>
            <person name="Yoshida K."/>
            <person name="Sommer R.J."/>
        </authorList>
    </citation>
    <scope>NUCLEOTIDE SEQUENCE</scope>
    <source>
        <strain evidence="2">RS0144</strain>
    </source>
</reference>